<evidence type="ECO:0000256" key="5">
    <source>
        <dbReference type="ARBA" id="ARBA00022490"/>
    </source>
</evidence>
<keyword evidence="7 15" id="KW-0547">Nucleotide-binding</keyword>
<gene>
    <name evidence="15" type="primary">secA</name>
    <name evidence="19" type="ORF">SAMN02744040_01232</name>
</gene>
<dbReference type="SMART" id="SM00958">
    <property type="entry name" value="SecA_PP_bind"/>
    <property type="match status" value="1"/>
</dbReference>
<comment type="subcellular location">
    <subcellularLocation>
        <location evidence="15">Cell membrane</location>
        <topology evidence="15">Peripheral membrane protein</topology>
        <orientation evidence="15">Cytoplasmic side</orientation>
    </subcellularLocation>
    <subcellularLocation>
        <location evidence="15">Cytoplasm</location>
    </subcellularLocation>
    <text evidence="15">Distribution is 50-50.</text>
</comment>
<dbReference type="InterPro" id="IPR020937">
    <property type="entry name" value="SecA_CS"/>
</dbReference>
<keyword evidence="10 15" id="KW-0653">Protein transport</keyword>
<comment type="similarity">
    <text evidence="2 15 16">Belongs to the SecA family.</text>
</comment>
<keyword evidence="9 15" id="KW-0067">ATP-binding</keyword>
<dbReference type="Pfam" id="PF21090">
    <property type="entry name" value="P-loop_SecA"/>
    <property type="match status" value="1"/>
</dbReference>
<dbReference type="PROSITE" id="PS01312">
    <property type="entry name" value="SECA"/>
    <property type="match status" value="1"/>
</dbReference>
<dbReference type="GO" id="GO:0006605">
    <property type="term" value="P:protein targeting"/>
    <property type="evidence" value="ECO:0007669"/>
    <property type="project" value="UniProtKB-UniRule"/>
</dbReference>
<organism evidence="19 20">
    <name type="scientific">Tepidibacter thalassicus DSM 15285</name>
    <dbReference type="NCBI Taxonomy" id="1123350"/>
    <lineage>
        <taxon>Bacteria</taxon>
        <taxon>Bacillati</taxon>
        <taxon>Bacillota</taxon>
        <taxon>Clostridia</taxon>
        <taxon>Peptostreptococcales</taxon>
        <taxon>Peptostreptococcaceae</taxon>
        <taxon>Tepidibacter</taxon>
    </lineage>
</organism>
<evidence type="ECO:0000256" key="1">
    <source>
        <dbReference type="ARBA" id="ARBA00001947"/>
    </source>
</evidence>
<evidence type="ECO:0000256" key="8">
    <source>
        <dbReference type="ARBA" id="ARBA00022833"/>
    </source>
</evidence>
<protein>
    <recommendedName>
        <fullName evidence="15 16">Protein translocase subunit SecA</fullName>
        <ecNumber evidence="15">7.4.2.8</ecNumber>
    </recommendedName>
</protein>
<keyword evidence="4 15" id="KW-1003">Cell membrane</keyword>
<keyword evidence="6" id="KW-0479">Metal-binding</keyword>
<dbReference type="InterPro" id="IPR027417">
    <property type="entry name" value="P-loop_NTPase"/>
</dbReference>
<dbReference type="Proteomes" id="UP000242520">
    <property type="component" value="Unassembled WGS sequence"/>
</dbReference>
<dbReference type="GO" id="GO:0017038">
    <property type="term" value="P:protein import"/>
    <property type="evidence" value="ECO:0007669"/>
    <property type="project" value="InterPro"/>
</dbReference>
<dbReference type="Gene3D" id="3.40.50.300">
    <property type="entry name" value="P-loop containing nucleotide triphosphate hydrolases"/>
    <property type="match status" value="2"/>
</dbReference>
<dbReference type="GO" id="GO:0005524">
    <property type="term" value="F:ATP binding"/>
    <property type="evidence" value="ECO:0007669"/>
    <property type="project" value="UniProtKB-UniRule"/>
</dbReference>
<dbReference type="GO" id="GO:0008564">
    <property type="term" value="F:protein-exporting ATPase activity"/>
    <property type="evidence" value="ECO:0007669"/>
    <property type="project" value="UniProtKB-EC"/>
</dbReference>
<dbReference type="FunFam" id="3.90.1440.10:FF:000001">
    <property type="entry name" value="Preprotein translocase subunit SecA"/>
    <property type="match status" value="1"/>
</dbReference>
<dbReference type="CDD" id="cd17928">
    <property type="entry name" value="DEXDc_SecA"/>
    <property type="match status" value="1"/>
</dbReference>
<dbReference type="PANTHER" id="PTHR30612">
    <property type="entry name" value="SECA INNER MEMBRANE COMPONENT OF SEC PROTEIN SECRETION SYSTEM"/>
    <property type="match status" value="1"/>
</dbReference>
<dbReference type="RefSeq" id="WP_072724671.1">
    <property type="nucleotide sequence ID" value="NZ_FQXH01000010.1"/>
</dbReference>
<dbReference type="SUPFAM" id="SSF52540">
    <property type="entry name" value="P-loop containing nucleoside triphosphate hydrolases"/>
    <property type="match status" value="2"/>
</dbReference>
<evidence type="ECO:0000256" key="4">
    <source>
        <dbReference type="ARBA" id="ARBA00022475"/>
    </source>
</evidence>
<proteinExistence type="inferred from homology"/>
<feature type="binding site" evidence="15">
    <location>
        <begin position="103"/>
        <end position="107"/>
    </location>
    <ligand>
        <name>ATP</name>
        <dbReference type="ChEBI" id="CHEBI:30616"/>
    </ligand>
</feature>
<dbReference type="SMART" id="SM00957">
    <property type="entry name" value="SecA_DEAD"/>
    <property type="match status" value="1"/>
</dbReference>
<dbReference type="NCBIfam" id="TIGR00963">
    <property type="entry name" value="secA"/>
    <property type="match status" value="1"/>
</dbReference>
<dbReference type="InterPro" id="IPR036670">
    <property type="entry name" value="SecA_X-link_sf"/>
</dbReference>
<dbReference type="InterPro" id="IPR014018">
    <property type="entry name" value="SecA_motor_DEAD"/>
</dbReference>
<dbReference type="PROSITE" id="PS51192">
    <property type="entry name" value="HELICASE_ATP_BIND_1"/>
    <property type="match status" value="1"/>
</dbReference>
<dbReference type="GO" id="GO:0031522">
    <property type="term" value="C:cell envelope Sec protein transport complex"/>
    <property type="evidence" value="ECO:0007669"/>
    <property type="project" value="UniProtKB-ARBA"/>
</dbReference>
<dbReference type="InterPro" id="IPR036266">
    <property type="entry name" value="SecA_Wing/Scaffold_sf"/>
</dbReference>
<dbReference type="Pfam" id="PF07516">
    <property type="entry name" value="SecA_SW"/>
    <property type="match status" value="1"/>
</dbReference>
<evidence type="ECO:0000259" key="18">
    <source>
        <dbReference type="PROSITE" id="PS51196"/>
    </source>
</evidence>
<dbReference type="InterPro" id="IPR000185">
    <property type="entry name" value="SecA"/>
</dbReference>
<evidence type="ECO:0000256" key="2">
    <source>
        <dbReference type="ARBA" id="ARBA00007650"/>
    </source>
</evidence>
<dbReference type="InterPro" id="IPR011116">
    <property type="entry name" value="SecA_Wing/Scaffold"/>
</dbReference>
<dbReference type="SUPFAM" id="SSF81886">
    <property type="entry name" value="Helical scaffold and wing domains of SecA"/>
    <property type="match status" value="1"/>
</dbReference>
<dbReference type="Pfam" id="PF07517">
    <property type="entry name" value="SecA_DEAD"/>
    <property type="match status" value="1"/>
</dbReference>
<dbReference type="SUPFAM" id="SSF81767">
    <property type="entry name" value="Pre-protein crosslinking domain of SecA"/>
    <property type="match status" value="1"/>
</dbReference>
<dbReference type="InterPro" id="IPR014001">
    <property type="entry name" value="Helicase_ATP-bd"/>
</dbReference>
<evidence type="ECO:0000256" key="13">
    <source>
        <dbReference type="ARBA" id="ARBA00023136"/>
    </source>
</evidence>
<dbReference type="GO" id="GO:0046872">
    <property type="term" value="F:metal ion binding"/>
    <property type="evidence" value="ECO:0007669"/>
    <property type="project" value="UniProtKB-KW"/>
</dbReference>
<comment type="subunit">
    <text evidence="15">Monomer and homodimer. Part of the essential Sec protein translocation apparatus which comprises SecA, SecYEG and auxiliary proteins SecDF. Other proteins may also be involved.</text>
</comment>
<dbReference type="EMBL" id="FQXH01000010">
    <property type="protein sequence ID" value="SHH21004.1"/>
    <property type="molecule type" value="Genomic_DNA"/>
</dbReference>
<dbReference type="CDD" id="cd18803">
    <property type="entry name" value="SF2_C_secA"/>
    <property type="match status" value="1"/>
</dbReference>
<dbReference type="InterPro" id="IPR011130">
    <property type="entry name" value="SecA_preprotein_X-link_dom"/>
</dbReference>
<keyword evidence="11 15" id="KW-1278">Translocase</keyword>
<comment type="catalytic activity">
    <reaction evidence="14 15">
        <text>ATP + H2O + cellular proteinSide 1 = ADP + phosphate + cellular proteinSide 2.</text>
        <dbReference type="EC" id="7.4.2.8"/>
    </reaction>
</comment>
<feature type="domain" description="SecA family profile" evidence="18">
    <location>
        <begin position="1"/>
        <end position="627"/>
    </location>
</feature>
<dbReference type="Pfam" id="PF02810">
    <property type="entry name" value="SEC-C"/>
    <property type="match status" value="1"/>
</dbReference>
<dbReference type="FunFam" id="3.40.50.300:FF:000113">
    <property type="entry name" value="Preprotein translocase subunit SecA"/>
    <property type="match status" value="1"/>
</dbReference>
<evidence type="ECO:0000256" key="12">
    <source>
        <dbReference type="ARBA" id="ARBA00023010"/>
    </source>
</evidence>
<dbReference type="GO" id="GO:0005829">
    <property type="term" value="C:cytosol"/>
    <property type="evidence" value="ECO:0007669"/>
    <property type="project" value="TreeGrafter"/>
</dbReference>
<comment type="cofactor">
    <cofactor evidence="1">
        <name>Zn(2+)</name>
        <dbReference type="ChEBI" id="CHEBI:29105"/>
    </cofactor>
</comment>
<dbReference type="GO" id="GO:0065002">
    <property type="term" value="P:intracellular protein transmembrane transport"/>
    <property type="evidence" value="ECO:0007669"/>
    <property type="project" value="UniProtKB-UniRule"/>
</dbReference>
<dbReference type="FunFam" id="3.40.50.300:FF:000081">
    <property type="entry name" value="Preprotein translocase subunit SecA"/>
    <property type="match status" value="1"/>
</dbReference>
<dbReference type="STRING" id="1123350.SAMN02744040_01232"/>
<evidence type="ECO:0000256" key="10">
    <source>
        <dbReference type="ARBA" id="ARBA00022927"/>
    </source>
</evidence>
<evidence type="ECO:0000256" key="15">
    <source>
        <dbReference type="HAMAP-Rule" id="MF_01382"/>
    </source>
</evidence>
<dbReference type="EC" id="7.4.2.8" evidence="15"/>
<dbReference type="PRINTS" id="PR00906">
    <property type="entry name" value="SECA"/>
</dbReference>
<dbReference type="Pfam" id="PF01043">
    <property type="entry name" value="SecA_PP_bind"/>
    <property type="match status" value="1"/>
</dbReference>
<sequence length="890" mass="101677">MGFLEDIFGFGGKREIKKLEKIVNKIDALESKFESMSDDELKNMTNVFKERLKGGETLDDILVEAFAVVREASKRVLGMRHYRVQLIGGIVLHQGRIAEMKTGEGKTLVATAPVYLNALTGKGVHVVTVNDYLAKRDKEWMGKLYEFLGLSVGVIVHGQSPQERKKQYDCDITYGTNNEFGFDYLKDNMVIYKDQMVQRELNFAIVDEVDSILIDEARTPLIISGAGNKSTSLYFEADQFVRMLKNEVDFTIDEKANSVALTEEGITKAEKFFGVENLTDISNIEIYHHINQALKAHNQMKRDVDYVVKDGEVVIVDEFTGRLMFGRRYSDGLHQAIEAKEGLKVQRESKTLATITFQNYFRMYKKLSGMTGTAKTEEEEFRSIYGMDVVQIPTNKPIKRQDLPDAIYRTVEGKFKAVVKEIEERHKNKQPVLVGTISIENSEKISAMLKKKGIRHAVLNAKHHEKEAEIVSQAGRLGAVTIATNMAGRGTDIILGGNPEFLAKKELKKKGYSDYILSLVTSPIDIDDEEVRRAKEEYNKIYSEIKKVTDEEQKQVLEAGGLCIIGTERHESRRIDNQLRGRAGRQGDPGVSRFYISLEDDLMRLFGSERIMGIVDKLGMEDDMPIEHKILSKSIEGAQKKVEGKNFSIRKHVLQYDDVMNKQREIIYKERRSVLEGENIKDHIMSMVEKVIQNAIDIYTADGTYPEEWDLEGLKEYLYSVFLPKGSIVFENVEELDRDKIKSIIMDVAVKLYDQRENEIGKERMREIERVILLQVVDTKWMDHIDAMEQLRQGIGLRAIGQEDPVRAYQFEGFDMFEDMIKSIQEETIKYLYNFAIEERIERKQVVDLDNLSTDEGEQKTVIKGEDIGRNQPCPCGSGKKYKKCCGKNA</sequence>
<comment type="function">
    <text evidence="15">Part of the Sec protein translocase complex. Interacts with the SecYEG preprotein conducting channel. Has a central role in coupling the hydrolysis of ATP to the transfer of proteins into and across the cell membrane, serving as an ATP-driven molecular motor driving the stepwise translocation of polypeptide chains across the membrane.</text>
</comment>
<evidence type="ECO:0000256" key="7">
    <source>
        <dbReference type="ARBA" id="ARBA00022741"/>
    </source>
</evidence>
<keyword evidence="12 15" id="KW-0811">Translocation</keyword>
<feature type="binding site" evidence="15">
    <location>
        <position position="85"/>
    </location>
    <ligand>
        <name>ATP</name>
        <dbReference type="ChEBI" id="CHEBI:30616"/>
    </ligand>
</feature>
<dbReference type="FunFam" id="1.10.3060.10:FF:000002">
    <property type="entry name" value="Preprotein translocase subunit SecA"/>
    <property type="match status" value="1"/>
</dbReference>
<dbReference type="AlphaFoldDB" id="A0A1M5R3P0"/>
<name>A0A1M5R3P0_9FIRM</name>
<evidence type="ECO:0000259" key="17">
    <source>
        <dbReference type="PROSITE" id="PS51192"/>
    </source>
</evidence>
<dbReference type="Gene3D" id="1.10.3060.10">
    <property type="entry name" value="Helical scaffold and wing domains of SecA"/>
    <property type="match status" value="1"/>
</dbReference>
<feature type="binding site" evidence="15">
    <location>
        <position position="492"/>
    </location>
    <ligand>
        <name>ATP</name>
        <dbReference type="ChEBI" id="CHEBI:30616"/>
    </ligand>
</feature>
<evidence type="ECO:0000256" key="6">
    <source>
        <dbReference type="ARBA" id="ARBA00022723"/>
    </source>
</evidence>
<keyword evidence="20" id="KW-1185">Reference proteome</keyword>
<keyword evidence="3 15" id="KW-0813">Transport</keyword>
<dbReference type="Gene3D" id="3.90.1440.10">
    <property type="entry name" value="SecA, preprotein cross-linking domain"/>
    <property type="match status" value="1"/>
</dbReference>
<evidence type="ECO:0000256" key="9">
    <source>
        <dbReference type="ARBA" id="ARBA00022840"/>
    </source>
</evidence>
<dbReference type="InterPro" id="IPR044722">
    <property type="entry name" value="SecA_SF2_C"/>
</dbReference>
<accession>A0A1M5R3P0</accession>
<reference evidence="20" key="1">
    <citation type="submission" date="2016-11" db="EMBL/GenBank/DDBJ databases">
        <authorList>
            <person name="Varghese N."/>
            <person name="Submissions S."/>
        </authorList>
    </citation>
    <scope>NUCLEOTIDE SEQUENCE [LARGE SCALE GENOMIC DNA]</scope>
    <source>
        <strain evidence="20">DSM 15285</strain>
    </source>
</reference>
<evidence type="ECO:0000256" key="11">
    <source>
        <dbReference type="ARBA" id="ARBA00022967"/>
    </source>
</evidence>
<dbReference type="InterPro" id="IPR004027">
    <property type="entry name" value="SEC_C_motif"/>
</dbReference>
<evidence type="ECO:0000313" key="19">
    <source>
        <dbReference type="EMBL" id="SHH21004.1"/>
    </source>
</evidence>
<dbReference type="PANTHER" id="PTHR30612:SF0">
    <property type="entry name" value="CHLOROPLAST PROTEIN-TRANSPORTING ATPASE"/>
    <property type="match status" value="1"/>
</dbReference>
<dbReference type="PROSITE" id="PS51196">
    <property type="entry name" value="SECA_MOTOR_DEAD"/>
    <property type="match status" value="1"/>
</dbReference>
<keyword evidence="5 15" id="KW-0963">Cytoplasm</keyword>
<evidence type="ECO:0000313" key="20">
    <source>
        <dbReference type="Proteomes" id="UP000242520"/>
    </source>
</evidence>
<dbReference type="GO" id="GO:0043952">
    <property type="term" value="P:protein transport by the Sec complex"/>
    <property type="evidence" value="ECO:0007669"/>
    <property type="project" value="TreeGrafter"/>
</dbReference>
<dbReference type="GO" id="GO:0005886">
    <property type="term" value="C:plasma membrane"/>
    <property type="evidence" value="ECO:0007669"/>
    <property type="project" value="UniProtKB-SubCell"/>
</dbReference>
<evidence type="ECO:0000256" key="16">
    <source>
        <dbReference type="RuleBase" id="RU003874"/>
    </source>
</evidence>
<evidence type="ECO:0000256" key="14">
    <source>
        <dbReference type="ARBA" id="ARBA00034006"/>
    </source>
</evidence>
<dbReference type="NCBIfam" id="NF009538">
    <property type="entry name" value="PRK12904.1"/>
    <property type="match status" value="1"/>
</dbReference>
<dbReference type="OrthoDB" id="9805579at2"/>
<keyword evidence="13 15" id="KW-0472">Membrane</keyword>
<dbReference type="InterPro" id="IPR011115">
    <property type="entry name" value="SecA_DEAD"/>
</dbReference>
<feature type="domain" description="Helicase ATP-binding" evidence="17">
    <location>
        <begin position="87"/>
        <end position="257"/>
    </location>
</feature>
<dbReference type="HAMAP" id="MF_01382">
    <property type="entry name" value="SecA"/>
    <property type="match status" value="1"/>
</dbReference>
<keyword evidence="8" id="KW-0862">Zinc</keyword>
<evidence type="ECO:0000256" key="3">
    <source>
        <dbReference type="ARBA" id="ARBA00022448"/>
    </source>
</evidence>